<keyword evidence="2" id="KW-1185">Reference proteome</keyword>
<gene>
    <name evidence="1" type="ORF">HanXRQr2_Chr11g0483171</name>
</gene>
<reference evidence="1" key="2">
    <citation type="submission" date="2020-06" db="EMBL/GenBank/DDBJ databases">
        <title>Helianthus annuus Genome sequencing and assembly Release 2.</title>
        <authorList>
            <person name="Gouzy J."/>
            <person name="Langlade N."/>
            <person name="Munos S."/>
        </authorList>
    </citation>
    <scope>NUCLEOTIDE SEQUENCE</scope>
    <source>
        <tissue evidence="1">Leaves</tissue>
    </source>
</reference>
<sequence length="129" mass="15186">MPPWEELDRKLVNCDLIGPADENLFNYPAESQLPVNLEPAIPDPIFNHQLLPGELEEWWTSDWQFQNFMNNPNVYFPQFDPEPAPNPPMSTENLAELRHYGEELVDAGNRIRDVGEKISWKYDDKERRF</sequence>
<organism evidence="1 2">
    <name type="scientific">Helianthus annuus</name>
    <name type="common">Common sunflower</name>
    <dbReference type="NCBI Taxonomy" id="4232"/>
    <lineage>
        <taxon>Eukaryota</taxon>
        <taxon>Viridiplantae</taxon>
        <taxon>Streptophyta</taxon>
        <taxon>Embryophyta</taxon>
        <taxon>Tracheophyta</taxon>
        <taxon>Spermatophyta</taxon>
        <taxon>Magnoliopsida</taxon>
        <taxon>eudicotyledons</taxon>
        <taxon>Gunneridae</taxon>
        <taxon>Pentapetalae</taxon>
        <taxon>asterids</taxon>
        <taxon>campanulids</taxon>
        <taxon>Asterales</taxon>
        <taxon>Asteraceae</taxon>
        <taxon>Asteroideae</taxon>
        <taxon>Heliantheae alliance</taxon>
        <taxon>Heliantheae</taxon>
        <taxon>Helianthus</taxon>
    </lineage>
</organism>
<accession>A0A9K3MZG1</accession>
<proteinExistence type="predicted"/>
<dbReference type="AlphaFoldDB" id="A0A9K3MZG1"/>
<reference evidence="1" key="1">
    <citation type="journal article" date="2017" name="Nature">
        <title>The sunflower genome provides insights into oil metabolism, flowering and Asterid evolution.</title>
        <authorList>
            <person name="Badouin H."/>
            <person name="Gouzy J."/>
            <person name="Grassa C.J."/>
            <person name="Murat F."/>
            <person name="Staton S.E."/>
            <person name="Cottret L."/>
            <person name="Lelandais-Briere C."/>
            <person name="Owens G.L."/>
            <person name="Carrere S."/>
            <person name="Mayjonade B."/>
            <person name="Legrand L."/>
            <person name="Gill N."/>
            <person name="Kane N.C."/>
            <person name="Bowers J.E."/>
            <person name="Hubner S."/>
            <person name="Bellec A."/>
            <person name="Berard A."/>
            <person name="Berges H."/>
            <person name="Blanchet N."/>
            <person name="Boniface M.C."/>
            <person name="Brunel D."/>
            <person name="Catrice O."/>
            <person name="Chaidir N."/>
            <person name="Claudel C."/>
            <person name="Donnadieu C."/>
            <person name="Faraut T."/>
            <person name="Fievet G."/>
            <person name="Helmstetter N."/>
            <person name="King M."/>
            <person name="Knapp S.J."/>
            <person name="Lai Z."/>
            <person name="Le Paslier M.C."/>
            <person name="Lippi Y."/>
            <person name="Lorenzon L."/>
            <person name="Mandel J.R."/>
            <person name="Marage G."/>
            <person name="Marchand G."/>
            <person name="Marquand E."/>
            <person name="Bret-Mestries E."/>
            <person name="Morien E."/>
            <person name="Nambeesan S."/>
            <person name="Nguyen T."/>
            <person name="Pegot-Espagnet P."/>
            <person name="Pouilly N."/>
            <person name="Raftis F."/>
            <person name="Sallet E."/>
            <person name="Schiex T."/>
            <person name="Thomas J."/>
            <person name="Vandecasteele C."/>
            <person name="Vares D."/>
            <person name="Vear F."/>
            <person name="Vautrin S."/>
            <person name="Crespi M."/>
            <person name="Mangin B."/>
            <person name="Burke J.M."/>
            <person name="Salse J."/>
            <person name="Munos S."/>
            <person name="Vincourt P."/>
            <person name="Rieseberg L.H."/>
            <person name="Langlade N.B."/>
        </authorList>
    </citation>
    <scope>NUCLEOTIDE SEQUENCE</scope>
    <source>
        <tissue evidence="1">Leaves</tissue>
    </source>
</reference>
<dbReference type="EMBL" id="MNCJ02000326">
    <property type="protein sequence ID" value="KAF5781401.1"/>
    <property type="molecule type" value="Genomic_DNA"/>
</dbReference>
<name>A0A9K3MZG1_HELAN</name>
<evidence type="ECO:0000313" key="2">
    <source>
        <dbReference type="Proteomes" id="UP000215914"/>
    </source>
</evidence>
<evidence type="ECO:0000313" key="1">
    <source>
        <dbReference type="EMBL" id="KAF5781401.1"/>
    </source>
</evidence>
<protein>
    <submittedName>
        <fullName evidence="1">Uncharacterized protein</fullName>
    </submittedName>
</protein>
<comment type="caution">
    <text evidence="1">The sequence shown here is derived from an EMBL/GenBank/DDBJ whole genome shotgun (WGS) entry which is preliminary data.</text>
</comment>
<dbReference type="Proteomes" id="UP000215914">
    <property type="component" value="Unassembled WGS sequence"/>
</dbReference>
<dbReference type="Gramene" id="mRNA:HanXRQr2_Chr11g0483171">
    <property type="protein sequence ID" value="CDS:HanXRQr2_Chr11g0483171.1"/>
    <property type="gene ID" value="HanXRQr2_Chr11g0483171"/>
</dbReference>